<name>A0A3R7MI81_PENVA</name>
<organism evidence="2 3">
    <name type="scientific">Penaeus vannamei</name>
    <name type="common">Whiteleg shrimp</name>
    <name type="synonym">Litopenaeus vannamei</name>
    <dbReference type="NCBI Taxonomy" id="6689"/>
    <lineage>
        <taxon>Eukaryota</taxon>
        <taxon>Metazoa</taxon>
        <taxon>Ecdysozoa</taxon>
        <taxon>Arthropoda</taxon>
        <taxon>Crustacea</taxon>
        <taxon>Multicrustacea</taxon>
        <taxon>Malacostraca</taxon>
        <taxon>Eumalacostraca</taxon>
        <taxon>Eucarida</taxon>
        <taxon>Decapoda</taxon>
        <taxon>Dendrobranchiata</taxon>
        <taxon>Penaeoidea</taxon>
        <taxon>Penaeidae</taxon>
        <taxon>Penaeus</taxon>
    </lineage>
</organism>
<dbReference type="AlphaFoldDB" id="A0A3R7MI81"/>
<evidence type="ECO:0000313" key="3">
    <source>
        <dbReference type="Proteomes" id="UP000283509"/>
    </source>
</evidence>
<protein>
    <recommendedName>
        <fullName evidence="4">Endonuclease/exonuclease/phosphatase domain-containing protein</fullName>
    </recommendedName>
</protein>
<dbReference type="Proteomes" id="UP000283509">
    <property type="component" value="Unassembled WGS sequence"/>
</dbReference>
<dbReference type="OrthoDB" id="6366904at2759"/>
<gene>
    <name evidence="2" type="ORF">C7M84_023531</name>
</gene>
<reference evidence="2 3" key="1">
    <citation type="submission" date="2018-04" db="EMBL/GenBank/DDBJ databases">
        <authorList>
            <person name="Zhang X."/>
            <person name="Yuan J."/>
            <person name="Li F."/>
            <person name="Xiang J."/>
        </authorList>
    </citation>
    <scope>NUCLEOTIDE SEQUENCE [LARGE SCALE GENOMIC DNA]</scope>
    <source>
        <tissue evidence="2">Muscle</tissue>
    </source>
</reference>
<dbReference type="InterPro" id="IPR036691">
    <property type="entry name" value="Endo/exonu/phosph_ase_sf"/>
</dbReference>
<dbReference type="SUPFAM" id="SSF56219">
    <property type="entry name" value="DNase I-like"/>
    <property type="match status" value="1"/>
</dbReference>
<proteinExistence type="predicted"/>
<sequence>MNYSLQLLILEYHRMTAWSYPAPIKMAKIPFSRSTLQAQEQNTSANRGGSSSPYPLTKMSHKFLIALSKDFATAVEAMFAIEEEFPFIDVTTAITNDGHFILTPKTDSTRTLLDSLTTLASGKIVNITSYVPEPRKFRAILEKIPIGFPLQRLHLCIYRPIKEETRQVLLVMSREPPDEINLGIFGTFRTRKYIPEPLRCYNLQRYGHHRNQSKVAARCAICSKSHPTDNCLTKFKNGEQTEPKCPNCGGKHHAWNLCCEMRRSLLSKPDSSGKRAAPQPRTFTRKIHDWSKPREPQHLNTSALSHEPIKASIAANLHTLSTPAPAPVATSPVSQPFMSHKAPISLAPPELIGSFLVNTIQLGLLALVTLFLTPTYKLSLTTSLPSYHTRTHPPHPKNPCLLNLYSRILVQLPRSLHHQKTFHLFLHLLTGLIRQASVIQRLHNNRHNSTLPPALHQSYTFQTNLMNSGPRKSSIKPLILPLHHHIMSNVMHSVSDSISILQWNILGLQCNYPTLSLAITEDNFDVIVLQETLLPASNNFSINRYSAFHSPFIPNQSRGISIFIKSSIPCEEITPPPDCGENIESIGVKLTLQNTPPHFQCLSASSSRLFSRA</sequence>
<dbReference type="EMBL" id="QCYY01000704">
    <property type="protein sequence ID" value="ROT83296.1"/>
    <property type="molecule type" value="Genomic_DNA"/>
</dbReference>
<feature type="region of interest" description="Disordered" evidence="1">
    <location>
        <begin position="268"/>
        <end position="299"/>
    </location>
</feature>
<comment type="caution">
    <text evidence="2">The sequence shown here is derived from an EMBL/GenBank/DDBJ whole genome shotgun (WGS) entry which is preliminary data.</text>
</comment>
<accession>A0A3R7MI81</accession>
<evidence type="ECO:0000256" key="1">
    <source>
        <dbReference type="SAM" id="MobiDB-lite"/>
    </source>
</evidence>
<dbReference type="Gene3D" id="3.60.10.10">
    <property type="entry name" value="Endonuclease/exonuclease/phosphatase"/>
    <property type="match status" value="1"/>
</dbReference>
<feature type="compositionally biased region" description="Basic and acidic residues" evidence="1">
    <location>
        <begin position="286"/>
        <end position="297"/>
    </location>
</feature>
<evidence type="ECO:0008006" key="4">
    <source>
        <dbReference type="Google" id="ProtNLM"/>
    </source>
</evidence>
<keyword evidence="3" id="KW-1185">Reference proteome</keyword>
<dbReference type="STRING" id="6689.A0A3R7MI81"/>
<evidence type="ECO:0000313" key="2">
    <source>
        <dbReference type="EMBL" id="ROT83296.1"/>
    </source>
</evidence>
<reference evidence="2 3" key="2">
    <citation type="submission" date="2019-01" db="EMBL/GenBank/DDBJ databases">
        <title>The decoding of complex shrimp genome reveals the adaptation for benthos swimmer, frequently molting mechanism and breeding impact on genome.</title>
        <authorList>
            <person name="Sun Y."/>
            <person name="Gao Y."/>
            <person name="Yu Y."/>
        </authorList>
    </citation>
    <scope>NUCLEOTIDE SEQUENCE [LARGE SCALE GENOMIC DNA]</scope>
    <source>
        <tissue evidence="2">Muscle</tissue>
    </source>
</reference>